<feature type="non-terminal residue" evidence="1">
    <location>
        <position position="84"/>
    </location>
</feature>
<accession>A0A811UW11</accession>
<evidence type="ECO:0000313" key="1">
    <source>
        <dbReference type="EMBL" id="CAD7002864.1"/>
    </source>
</evidence>
<proteinExistence type="predicted"/>
<dbReference type="AlphaFoldDB" id="A0A811UW11"/>
<reference evidence="1" key="1">
    <citation type="submission" date="2020-11" db="EMBL/GenBank/DDBJ databases">
        <authorList>
            <person name="Whitehead M."/>
        </authorList>
    </citation>
    <scope>NUCLEOTIDE SEQUENCE</scope>
    <source>
        <strain evidence="1">EGII</strain>
    </source>
</reference>
<organism evidence="1 2">
    <name type="scientific">Ceratitis capitata</name>
    <name type="common">Mediterranean fruit fly</name>
    <name type="synonym">Tephritis capitata</name>
    <dbReference type="NCBI Taxonomy" id="7213"/>
    <lineage>
        <taxon>Eukaryota</taxon>
        <taxon>Metazoa</taxon>
        <taxon>Ecdysozoa</taxon>
        <taxon>Arthropoda</taxon>
        <taxon>Hexapoda</taxon>
        <taxon>Insecta</taxon>
        <taxon>Pterygota</taxon>
        <taxon>Neoptera</taxon>
        <taxon>Endopterygota</taxon>
        <taxon>Diptera</taxon>
        <taxon>Brachycera</taxon>
        <taxon>Muscomorpha</taxon>
        <taxon>Tephritoidea</taxon>
        <taxon>Tephritidae</taxon>
        <taxon>Ceratitis</taxon>
        <taxon>Ceratitis</taxon>
    </lineage>
</organism>
<evidence type="ECO:0000313" key="2">
    <source>
        <dbReference type="Proteomes" id="UP000606786"/>
    </source>
</evidence>
<dbReference type="Proteomes" id="UP000606786">
    <property type="component" value="Unassembled WGS sequence"/>
</dbReference>
<protein>
    <submittedName>
        <fullName evidence="1">(Mediterranean fruit fly) hypothetical protein</fullName>
    </submittedName>
</protein>
<name>A0A811UW11_CERCA</name>
<gene>
    <name evidence="1" type="ORF">CCAP1982_LOCUS11333</name>
</gene>
<comment type="caution">
    <text evidence="1">The sequence shown here is derived from an EMBL/GenBank/DDBJ whole genome shotgun (WGS) entry which is preliminary data.</text>
</comment>
<dbReference type="EMBL" id="CAJHJT010000034">
    <property type="protein sequence ID" value="CAD7002864.1"/>
    <property type="molecule type" value="Genomic_DNA"/>
</dbReference>
<keyword evidence="2" id="KW-1185">Reference proteome</keyword>
<sequence>MAGERLLFYIYCATSSSLWNCCSLGESSAVVSAKVSADLVRAEIKNVKSHILQTEPTRLSRLSVHHKLQLTMMKESSTQRHAAS</sequence>